<dbReference type="Pfam" id="PF07517">
    <property type="entry name" value="SecA_DEAD"/>
    <property type="match status" value="1"/>
</dbReference>
<dbReference type="PROSITE" id="PS51196">
    <property type="entry name" value="SECA_MOTOR_DEAD"/>
    <property type="match status" value="1"/>
</dbReference>
<dbReference type="Gene3D" id="3.30.420.10">
    <property type="entry name" value="Ribonuclease H-like superfamily/Ribonuclease H"/>
    <property type="match status" value="1"/>
</dbReference>
<feature type="coiled-coil region" evidence="4">
    <location>
        <begin position="3518"/>
        <end position="3545"/>
    </location>
</feature>
<evidence type="ECO:0000259" key="7">
    <source>
        <dbReference type="PROSITE" id="PS51192"/>
    </source>
</evidence>
<evidence type="ECO:0000313" key="11">
    <source>
        <dbReference type="Proteomes" id="UP001187531"/>
    </source>
</evidence>
<keyword evidence="1" id="KW-0963">Cytoplasm</keyword>
<evidence type="ECO:0000256" key="2">
    <source>
        <dbReference type="ARBA" id="ARBA00022927"/>
    </source>
</evidence>
<dbReference type="GO" id="GO:0016020">
    <property type="term" value="C:membrane"/>
    <property type="evidence" value="ECO:0007669"/>
    <property type="project" value="InterPro"/>
</dbReference>
<dbReference type="PANTHER" id="PTHR30612">
    <property type="entry name" value="SECA INNER MEMBRANE COMPONENT OF SEC PROTEIN SECRETION SYSTEM"/>
    <property type="match status" value="1"/>
</dbReference>
<protein>
    <recommendedName>
        <fullName evidence="12">Reverse transcriptase</fullName>
    </recommendedName>
</protein>
<sequence length="4763" mass="545867">MDPGQILLSPAMNVNGPSELEALSPSFLMNQQNVMQPILQNSLPSNQETLPVGMYQNNLSPIPLTLPVSQFVNHNMQVPFYPFPVYMTNQSTSNQTAPGTSIQYATGTTNQGQMPRMIPNLQNIYQKDNQTRTMLKVPKQMPQFPNVYANIPTHNKFEVLPQDEDPLNECESDLNEIINPAVAEGLMDISNHTQKQKWCNASPGTSDVRQSRKQEIRAHTKAQVEIPEQEIFNNQVLLQVNNINEKFSGDYEISKFLKEKTKIKKFEFEINHDRTKMIMFLQNDEDAKECMQIDRVANDLVLHSDHNPVIVEIGSKYPTGINERRDKFRTGNVNWDDLTAKLKDVNIRAVIEGEAEIDKKIEAFQDHLVCTAKEIVPFGPVGFSKRKKSAWWNEECLNAKKEVCQKHPNDVESQRIKRKIKFLSSQGGKEEYNQPLTLKELEDIIQGLPLTSPGPDLIHPHFVRSLPPNWTSALLDILNLAWSQGKFPTVWKYAEAVMIPKGGKDLSKLENHRMISLLPVLGKVYERIVKKRLNFEIERRKLLKDIQCGFRRKRSTIDCLNCIKQDALYAMQNNWIMLLVMLDVEGAFNNIVHRQILSGLIEAGFKGSLIAFVEDYMKQRTIKVRVKGRACTKNPKKVRNQLNFWEKASEISASKDVNLKTSEFLSICEVPDIAPWEIIEPKCNLLFPTKERDMDMELKIMLNDKYKNYIEIYTDGSKLESPTAVGAAFWIPKMKVVRKYKLYPEVSVFVAEAYAILKALEFAESMEDHEDILICSDSMSVLEALKNFGRSRDPSREIVACYQKLLGMLKRRKISFQWVPAHVGIKGNERVDREAKTAALEGQSELDVPTPRIATLIEQMIKTIRDQSFQDNLNLSGNLFVTTKERRKREVVTKPISDGLRFDACDLSLISYADDLLMLRFSLSVLQDNLDELVSGYSAIGLQVNDQKTEFLVFSSAKQEAAAPTVSVDGAIIAPSSSLKYLGHINHIPLQQCFGEKNRQQIQNIQLLRVTDMLEDVITVPEYKNTFITVKQSDYLGQVYQLAGQSAMSVQYQRISDNLKKTVNATEKHNDKRQEIKDIISKEIAEHKSDLAQAKSHIEENFHRSLSTIDDAYIEEKYIKYCSRFLLQETKNLLKKLTESKNRSVIQEIFNSLDDIQGFSQIPSPLNQLEYYTLLVKHYKLVRKKDEKTFISRFKKLCLEQIVAYIDSAKKELVLLETFVNFLSFSQNLQSIIAELELEGFCRGDLSFDELINNIMKLEVDIYGENLIAVQEAVDDLKEEEDLFLIENFKEIIGAYIKPVGIQERRIDGRLVVEVTGKNIVVSEILQQLKDRLSEKPNIVEVRFVGADIIHIDTNFKSEVWHGKNVVILTKTIKVHDKVSWDVSGKDNNHTYSDNAGTGKDGHGNQGADGYPGESGGNVLILVEKIEGQENFTIISNGGKGSAGQDGGNGEKGKDGVGITYSSFSLLFPSVVKFGAKRETRKELVSKTIEKIKKNSLMIKDELYENDNVFIEVTTNQGNQVTFSYCCGSLSSRYQAFLLYKGSLGQPGRHGGEYGLGGQGGYAGKIIVRNLGNSSQGCGIMKNTNQGREGENGKGGLYGIHGKNGWDMGYLDYQFWKEVKFCGKNQNSKCTLEYYDYDDVSGRVWCPYKNKYADIKGTFIENKKQKTYEERKITRQNNDRQHHAQAIRKKNISQSSILDNYSHHFGSIERSTLRNLQSNLENTKQYALQAILENQEQQEKQTTELGIKRHSPYQNKSKHLNDIFITTSSITNRDIIDVESFIDKLKKEPLLLDNWSQLKKAELNLSQLSQLFLVFETIKGSPPETSSLQNNTELQDIEKLLIDKYRFATLQEILKQLPPYQVTDGVELTPENAARYLIEAKGNDNNISHHILGTLNQYLYKNSTEQRKKISKFGKEELQNIENKALKYLIIAFVSEVGKSKEEHTDVKKYYKEFLEKQERSLNIFFETFKIELSQPRHAEIFDLWIKSVKDKSLISKLEEKIQEDNFLKVHYDRFNKQFELEYDWDKCCKDQAILKEYNDYIQEKDLLSGSYRELLAYIFDINIRLYTEDLDNRLSLQDTHNPSSKKAIHVLQRNNEFIQLEVDKNYLKLEEERKKEDNLYAQIFAKIEPLEQKQKFDEYLQGKAFLSDNNILEDKEPNKSFYNVQNEKENIEKIIEYFPEEEKQQFRARLKKITSKYIGQQGILHNISKRFSSGGKHVSYQELCCLINSILTSVVEDKKELNIFCWIVAAYPQKNWIDELILLQLENCFKKQLAEKSKWREYLSKIENKDILLLFNVKFDKHKSSSSLSTQCVEDTLRLLSNIPNETVNLEGLELSEWPYALREKYWTCKLSKLVDWRKGGLPKASYYLLSIENIFGTFLAEKFIETIENKKQELSSDKLTNILSNFHNEKWNLCEEELNTLIPYLFINNTLLYLIPWPLSLLFNSCSIDEWERKMQQKFTADKEERKITQLVELIKGNANTSKEILHKLPKIKNHFESIDKYIIAGKPVASFTEDDIKNWVKEFEGRIGEKKQDIEKEMLAVIERAIVLTKEIKLRDTQKLTVLALLTNDRSTLAQVSTGEGKSLIVVAASIMKALCGEKVDIITSSSVLAKRDAEGSRDIYNLFGINVSHNCSEDIEKRKQAYSDNQVVYGDLSNFQRDYLLDTFYGKNILGDRNFNNVMVDEVDSMLLDKGNNMLYLSHDLAGLDKLESVYIYIWLWINRPARDNKELCYAFDAKAIKEAVVSDLYGLVKKDDIGKLESEFSEQRKNIMWERLIEAEVLDDQGKLLKGNINDNELNKILSPEFNCYKDRLHYLLKECIEREKFIHVPNHLRPFIEQHLESWINSAITAFFMKAGEDYVVDVDKTGCSPDRNPNITILDRDTGTDQANSQWNEALHQFLQLKHGCKLSLQSLKAVFISNVSFFKLYSNLYGLTGTLGSKIERDLLQKIHGVNFVTIPTAKSKQFHEEKPILCNGKDEWIGSIYNGAKQLTEEEKRSALIICETVNDVEILYKAFGGKDAKHVHTYTRDYEEFDKGFEIVQDNKELGQGEIIIATNLAGRGTDIKITEELRKAGGLHVCLTYLPSNIRVEQQAFGRASRSGDQGSGQLIIMDSKGQEYSNSKILELKKERDAEELHRISDIKAYYDTQITMEESCLKAFKEQYEQIKKDIDDKKVPIEVKEILLQSCLDKWAFWLDEHTKYVRNLAGEEDKRNLHNLLDKFISQLKNLDTGYSKKCLSSIVEHDSTNRLAWFKENPIQMIKLGKYLSQNEEYKNAHKIAIELFDEVIKKEPYFCEAARYYKAFALVKKVDLEQKPLKEKDEKVLKEFKQELREAARLLDEHSKFAINAAGIIGKIKKNNNESIIQIDAYEEQQKSLANLYYMFSRSIDDIFGHTITPQSFANDDIKEELAESLYKDLLEKDILEKPRVKKNIAEEELKVISSSYGVSVKELKDFLFEYKGKEINEKEFQKSLKKDIKLPDRKAFWKLLIQGEVLSEEVKCVVVNNEKLKEIDPSLLDHLNGKINQKELEKQTLELNNEQILLNAEWVTQQKNKGNIFKKDDFIEIVGKDKYKVLKERGVLSCNRKAHIDPSKIESITFSCYDSITLEDFTKVNITKSEAENILVKVAKQKVIEKKDGSENNAYGLKIKFDEIKQVQLSFCPVYENVLKGLLSTCFTYRIALQKIAVQLEEKNFPVRLQLITKPHQSLVLELLEQKIIKPTMVATKDEDLEEKLKSIYSQKMTKDNFKCILSQSTLIPEECIEELFGFLVKKRWITKYDPMQSIQDEGIRAISKENIKNAGESLLQDLYYINSPDKRQKPLNFFPEGSHENVPTKSQSIDKTVEKVLDNQLQLAKKDTIKNIVSTLKRSKSSLKALKVPDSKIKSLTEFCGQCEFANIEEVHVFSLNGFDQLLQFEEKRWTQEMLINTAVVTAMGVSQIVIGAVIELYSVGVMTHVGAAFINEGVNDLFFAAGALKSGYFSWEDYGQYKLENLMVTAAIVGMGAYLSRGAKVSRFGHKLAGPNFECGKKVAEMSGTQLIETTGCKIIGKEVAKRITVKTIEGVALGLTNAGIDTLFENYLQALCEGIASEILSNIEQKVEKHNISATLKEIYETLGEEKAKKIVNDLTKSAFTEQNCVEKLLPIATTIVSSVSQGIAKAVEKRSTTCNKLAFPAHTIINLVVWTERVAHIAHITTITGKLLDDLDRKMKNKSNSNKLKKSSGLDQKQEAEKSYESFKKEFIDQWKSLLCEKAGRVISQHIVRPILKENANHFVRYIGKKVQEGYQSYKERGYFEHFGELKQKYQEKLWYTSEQQHGNTSQTESHITEIYQKDLLKLMTKTKNPKLFADIVRENIPMDMTCISACTQVIHKVLEKQGIRGLTIIIEGEGGIRQKFSSAPEGVEGLTIKLELKDNHFQLHGNSVSENNTNSESRNNCLFEAVSEQICLNMTQENFRANIANHIEQDPEMHYHIRQGRHQLPISLGAFGGEKYSKDRLRARGCDIKADDIKNTEWKPLSRGRIDEPIEYKEKKQKQLERLPQDIKEKLGSTLTLHHIIPLSKIRDFLIVAEKGGDRGLDAIMAWASAAGLSDECKTSLVQSIKSRSSLDSNHLHIEAFKKLFWPKFNLVLGPSFDRADDPGDKIELFSGSKHPEGLRKMAESLEPICEIFEHVIDSKKFNLSKDKFKELISGLNKIRSDFTSKNKEIFPFEGNWQYNKESEKFGRISTEKLKSLVDGTNTKLKVVKEQGGGSYNKIVRKSKQEDV</sequence>
<feature type="region of interest" description="Disordered" evidence="5">
    <location>
        <begin position="1386"/>
        <end position="1411"/>
    </location>
</feature>
<evidence type="ECO:0000256" key="3">
    <source>
        <dbReference type="ARBA" id="ARBA00023010"/>
    </source>
</evidence>
<dbReference type="PRINTS" id="PR00906">
    <property type="entry name" value="SECA"/>
</dbReference>
<accession>A0AA88HRC0</accession>
<evidence type="ECO:0000259" key="9">
    <source>
        <dbReference type="PROSITE" id="PS51196"/>
    </source>
</evidence>
<dbReference type="InterPro" id="IPR043502">
    <property type="entry name" value="DNA/RNA_pol_sf"/>
</dbReference>
<dbReference type="PROSITE" id="PS51194">
    <property type="entry name" value="HELICASE_CTER"/>
    <property type="match status" value="1"/>
</dbReference>
<dbReference type="InterPro" id="IPR014001">
    <property type="entry name" value="Helicase_ATP-bd"/>
</dbReference>
<dbReference type="Pfam" id="PF00075">
    <property type="entry name" value="RNase_H"/>
    <property type="match status" value="1"/>
</dbReference>
<dbReference type="GO" id="GO:0042575">
    <property type="term" value="C:DNA polymerase complex"/>
    <property type="evidence" value="ECO:0007669"/>
    <property type="project" value="UniProtKB-ARBA"/>
</dbReference>
<dbReference type="Gene3D" id="3.90.1440.10">
    <property type="entry name" value="SecA, preprotein cross-linking domain"/>
    <property type="match status" value="1"/>
</dbReference>
<dbReference type="InterPro" id="IPR011115">
    <property type="entry name" value="SecA_DEAD"/>
</dbReference>
<feature type="domain" description="SecA family profile" evidence="9">
    <location>
        <begin position="2479"/>
        <end position="3141"/>
    </location>
</feature>
<name>A0AA88HRC0_ARTSF</name>
<dbReference type="SMART" id="SM00957">
    <property type="entry name" value="SecA_DEAD"/>
    <property type="match status" value="1"/>
</dbReference>
<reference evidence="10" key="1">
    <citation type="submission" date="2023-07" db="EMBL/GenBank/DDBJ databases">
        <title>Chromosome-level genome assembly of Artemia franciscana.</title>
        <authorList>
            <person name="Jo E."/>
        </authorList>
    </citation>
    <scope>NUCLEOTIDE SEQUENCE</scope>
    <source>
        <tissue evidence="10">Whole body</tissue>
    </source>
</reference>
<keyword evidence="2" id="KW-0813">Transport</keyword>
<feature type="domain" description="Helicase ATP-binding" evidence="7">
    <location>
        <begin position="2566"/>
        <end position="2702"/>
    </location>
</feature>
<dbReference type="PROSITE" id="PS50879">
    <property type="entry name" value="RNASE_H_1"/>
    <property type="match status" value="1"/>
</dbReference>
<dbReference type="PROSITE" id="PS51192">
    <property type="entry name" value="HELICASE_ATP_BIND_1"/>
    <property type="match status" value="1"/>
</dbReference>
<dbReference type="GO" id="GO:0004523">
    <property type="term" value="F:RNA-DNA hybrid ribonuclease activity"/>
    <property type="evidence" value="ECO:0007669"/>
    <property type="project" value="InterPro"/>
</dbReference>
<dbReference type="Pfam" id="PF00078">
    <property type="entry name" value="RVT_1"/>
    <property type="match status" value="1"/>
</dbReference>
<comment type="caution">
    <text evidence="10">The sequence shown here is derived from an EMBL/GenBank/DDBJ whole genome shotgun (WGS) entry which is preliminary data.</text>
</comment>
<dbReference type="InterPro" id="IPR001650">
    <property type="entry name" value="Helicase_C-like"/>
</dbReference>
<dbReference type="InterPro" id="IPR036397">
    <property type="entry name" value="RNaseH_sf"/>
</dbReference>
<feature type="domain" description="RNase H type-1" evidence="6">
    <location>
        <begin position="706"/>
        <end position="840"/>
    </location>
</feature>
<dbReference type="EMBL" id="JAVRJZ010000015">
    <property type="protein sequence ID" value="KAK2712461.1"/>
    <property type="molecule type" value="Genomic_DNA"/>
</dbReference>
<dbReference type="InterPro" id="IPR012337">
    <property type="entry name" value="RNaseH-like_sf"/>
</dbReference>
<dbReference type="SUPFAM" id="SSF53098">
    <property type="entry name" value="Ribonuclease H-like"/>
    <property type="match status" value="1"/>
</dbReference>
<evidence type="ECO:0000256" key="4">
    <source>
        <dbReference type="SAM" id="Coils"/>
    </source>
</evidence>
<dbReference type="Gene3D" id="3.40.50.300">
    <property type="entry name" value="P-loop containing nucleotide triphosphate hydrolases"/>
    <property type="match status" value="3"/>
</dbReference>
<dbReference type="GO" id="GO:0003676">
    <property type="term" value="F:nucleic acid binding"/>
    <property type="evidence" value="ECO:0007669"/>
    <property type="project" value="InterPro"/>
</dbReference>
<dbReference type="GO" id="GO:0071897">
    <property type="term" value="P:DNA biosynthetic process"/>
    <property type="evidence" value="ECO:0007669"/>
    <property type="project" value="UniProtKB-ARBA"/>
</dbReference>
<dbReference type="GO" id="GO:0006605">
    <property type="term" value="P:protein targeting"/>
    <property type="evidence" value="ECO:0007669"/>
    <property type="project" value="InterPro"/>
</dbReference>
<dbReference type="InterPro" id="IPR014018">
    <property type="entry name" value="SecA_motor_DEAD"/>
</dbReference>
<organism evidence="10 11">
    <name type="scientific">Artemia franciscana</name>
    <name type="common">Brine shrimp</name>
    <name type="synonym">Artemia sanfranciscana</name>
    <dbReference type="NCBI Taxonomy" id="6661"/>
    <lineage>
        <taxon>Eukaryota</taxon>
        <taxon>Metazoa</taxon>
        <taxon>Ecdysozoa</taxon>
        <taxon>Arthropoda</taxon>
        <taxon>Crustacea</taxon>
        <taxon>Branchiopoda</taxon>
        <taxon>Anostraca</taxon>
        <taxon>Artemiidae</taxon>
        <taxon>Artemia</taxon>
    </lineage>
</organism>
<gene>
    <name evidence="10" type="ORF">QYM36_011226</name>
</gene>
<evidence type="ECO:0000259" key="8">
    <source>
        <dbReference type="PROSITE" id="PS51194"/>
    </source>
</evidence>
<evidence type="ECO:0000259" key="6">
    <source>
        <dbReference type="PROSITE" id="PS50879"/>
    </source>
</evidence>
<keyword evidence="4" id="KW-0175">Coiled coil</keyword>
<dbReference type="GO" id="GO:0017038">
    <property type="term" value="P:protein import"/>
    <property type="evidence" value="ECO:0007669"/>
    <property type="project" value="InterPro"/>
</dbReference>
<dbReference type="InterPro" id="IPR002156">
    <property type="entry name" value="RNaseH_domain"/>
</dbReference>
<evidence type="ECO:0000256" key="1">
    <source>
        <dbReference type="ARBA" id="ARBA00022490"/>
    </source>
</evidence>
<dbReference type="GO" id="GO:0006886">
    <property type="term" value="P:intracellular protein transport"/>
    <property type="evidence" value="ECO:0007669"/>
    <property type="project" value="InterPro"/>
</dbReference>
<proteinExistence type="predicted"/>
<feature type="non-terminal residue" evidence="10">
    <location>
        <position position="1"/>
    </location>
</feature>
<dbReference type="SUPFAM" id="SSF56672">
    <property type="entry name" value="DNA/RNA polymerases"/>
    <property type="match status" value="1"/>
</dbReference>
<keyword evidence="11" id="KW-1185">Reference proteome</keyword>
<keyword evidence="3" id="KW-0811">Translocation</keyword>
<dbReference type="GO" id="GO:0005524">
    <property type="term" value="F:ATP binding"/>
    <property type="evidence" value="ECO:0007669"/>
    <property type="project" value="InterPro"/>
</dbReference>
<evidence type="ECO:0000313" key="10">
    <source>
        <dbReference type="EMBL" id="KAK2712461.1"/>
    </source>
</evidence>
<dbReference type="InterPro" id="IPR000477">
    <property type="entry name" value="RT_dom"/>
</dbReference>
<dbReference type="SUPFAM" id="SSF52540">
    <property type="entry name" value="P-loop containing nucleoside triphosphate hydrolases"/>
    <property type="match status" value="2"/>
</dbReference>
<keyword evidence="2" id="KW-0653">Protein transport</keyword>
<dbReference type="Proteomes" id="UP001187531">
    <property type="component" value="Unassembled WGS sequence"/>
</dbReference>
<dbReference type="InterPro" id="IPR000185">
    <property type="entry name" value="SecA"/>
</dbReference>
<evidence type="ECO:0000256" key="5">
    <source>
        <dbReference type="SAM" id="MobiDB-lite"/>
    </source>
</evidence>
<evidence type="ECO:0008006" key="12">
    <source>
        <dbReference type="Google" id="ProtNLM"/>
    </source>
</evidence>
<dbReference type="CDD" id="cd09276">
    <property type="entry name" value="Rnase_HI_RT_non_LTR"/>
    <property type="match status" value="1"/>
</dbReference>
<dbReference type="PANTHER" id="PTHR30612:SF0">
    <property type="entry name" value="CHLOROPLAST PROTEIN-TRANSPORTING ATPASE"/>
    <property type="match status" value="1"/>
</dbReference>
<feature type="domain" description="Helicase C-terminal" evidence="8">
    <location>
        <begin position="2988"/>
        <end position="3185"/>
    </location>
</feature>
<dbReference type="InterPro" id="IPR027417">
    <property type="entry name" value="P-loop_NTPase"/>
</dbReference>